<accession>A0A3P7K127</accession>
<dbReference type="Proteomes" id="UP000271087">
    <property type="component" value="Unassembled WGS sequence"/>
</dbReference>
<feature type="domain" description="ShKT" evidence="2">
    <location>
        <begin position="49"/>
        <end position="84"/>
    </location>
</feature>
<keyword evidence="4" id="KW-1185">Reference proteome</keyword>
<evidence type="ECO:0000313" key="3">
    <source>
        <dbReference type="EMBL" id="VDM97263.1"/>
    </source>
</evidence>
<feature type="non-terminal residue" evidence="3">
    <location>
        <position position="1"/>
    </location>
</feature>
<dbReference type="OrthoDB" id="5819511at2759"/>
<protein>
    <recommendedName>
        <fullName evidence="2">ShKT domain-containing protein</fullName>
    </recommendedName>
</protein>
<evidence type="ECO:0000259" key="2">
    <source>
        <dbReference type="PROSITE" id="PS51670"/>
    </source>
</evidence>
<name>A0A3P7K127_ONCOC</name>
<evidence type="ECO:0000313" key="4">
    <source>
        <dbReference type="Proteomes" id="UP000271087"/>
    </source>
</evidence>
<comment type="caution">
    <text evidence="1">Lacks conserved residue(s) required for the propagation of feature annotation.</text>
</comment>
<dbReference type="PROSITE" id="PS51670">
    <property type="entry name" value="SHKT"/>
    <property type="match status" value="2"/>
</dbReference>
<organism evidence="3 4">
    <name type="scientific">Onchocerca ochengi</name>
    <name type="common">Filarial nematode worm</name>
    <dbReference type="NCBI Taxonomy" id="42157"/>
    <lineage>
        <taxon>Eukaryota</taxon>
        <taxon>Metazoa</taxon>
        <taxon>Ecdysozoa</taxon>
        <taxon>Nematoda</taxon>
        <taxon>Chromadorea</taxon>
        <taxon>Rhabditida</taxon>
        <taxon>Spirurina</taxon>
        <taxon>Spiruromorpha</taxon>
        <taxon>Filarioidea</taxon>
        <taxon>Onchocercidae</taxon>
        <taxon>Onchocerca</taxon>
    </lineage>
</organism>
<proteinExistence type="predicted"/>
<sequence length="127" mass="15059">CRDLEPYCEYWARNIGCYSNYRDFMIRRCPKTCNICYPLISAKSQVRNCVDENLNYDLWARNSECFGPRKMDMSTSCQLSCGSSTPSIHHERRYQNNNRRRNRNSLLLPSDAHVINMNEKLYLFISL</sequence>
<reference evidence="3 4" key="1">
    <citation type="submission" date="2018-08" db="EMBL/GenBank/DDBJ databases">
        <authorList>
            <person name="Laetsch R D."/>
            <person name="Stevens L."/>
            <person name="Kumar S."/>
            <person name="Blaxter L. M."/>
        </authorList>
    </citation>
    <scope>NUCLEOTIDE SEQUENCE [LARGE SCALE GENOMIC DNA]</scope>
</reference>
<dbReference type="SMART" id="SM00254">
    <property type="entry name" value="ShKT"/>
    <property type="match status" value="2"/>
</dbReference>
<gene>
    <name evidence="3" type="ORF">NOO_LOCUS11846</name>
</gene>
<evidence type="ECO:0000256" key="1">
    <source>
        <dbReference type="PROSITE-ProRule" id="PRU01005"/>
    </source>
</evidence>
<dbReference type="Pfam" id="PF01549">
    <property type="entry name" value="ShK"/>
    <property type="match status" value="2"/>
</dbReference>
<dbReference type="EMBL" id="UYRW01008947">
    <property type="protein sequence ID" value="VDM97263.1"/>
    <property type="molecule type" value="Genomic_DNA"/>
</dbReference>
<dbReference type="InterPro" id="IPR003582">
    <property type="entry name" value="ShKT_dom"/>
</dbReference>
<feature type="domain" description="ShKT" evidence="2">
    <location>
        <begin position="1"/>
        <end position="36"/>
    </location>
</feature>
<dbReference type="Gene3D" id="1.10.10.1940">
    <property type="match status" value="1"/>
</dbReference>
<dbReference type="AlphaFoldDB" id="A0A3P7K127"/>